<keyword evidence="2" id="KW-0067">ATP-binding</keyword>
<keyword evidence="2" id="KW-0378">Hydrolase</keyword>
<dbReference type="InterPro" id="IPR011545">
    <property type="entry name" value="DEAD/DEAH_box_helicase_dom"/>
</dbReference>
<dbReference type="GO" id="GO:0003676">
    <property type="term" value="F:nucleic acid binding"/>
    <property type="evidence" value="ECO:0007669"/>
    <property type="project" value="InterPro"/>
</dbReference>
<dbReference type="AlphaFoldDB" id="A0A9E8SDX8"/>
<dbReference type="Gene3D" id="3.40.50.300">
    <property type="entry name" value="P-loop containing nucleotide triphosphate hydrolases"/>
    <property type="match status" value="1"/>
</dbReference>
<dbReference type="KEGG" id="lnu:N7U66_02405"/>
<keyword evidence="2" id="KW-0347">Helicase</keyword>
<dbReference type="GO" id="GO:0005524">
    <property type="term" value="F:ATP binding"/>
    <property type="evidence" value="ECO:0007669"/>
    <property type="project" value="InterPro"/>
</dbReference>
<evidence type="ECO:0000313" key="2">
    <source>
        <dbReference type="EMBL" id="WAC02571.1"/>
    </source>
</evidence>
<reference evidence="2" key="1">
    <citation type="submission" date="2022-11" db="EMBL/GenBank/DDBJ databases">
        <title>Lacinutrix neustonica HL-RS19T sp. nov., isolated from the surface microlayer sample of brackish Lake Shihwa.</title>
        <authorList>
            <person name="Choi J.Y."/>
            <person name="Hwang C.Y."/>
        </authorList>
    </citation>
    <scope>NUCLEOTIDE SEQUENCE</scope>
    <source>
        <strain evidence="2">HL-RS19</strain>
    </source>
</reference>
<dbReference type="Pfam" id="PF00270">
    <property type="entry name" value="DEAD"/>
    <property type="match status" value="1"/>
</dbReference>
<accession>A0A9E8SDX8</accession>
<evidence type="ECO:0000259" key="1">
    <source>
        <dbReference type="Pfam" id="PF00270"/>
    </source>
</evidence>
<dbReference type="Proteomes" id="UP001164705">
    <property type="component" value="Chromosome"/>
</dbReference>
<organism evidence="2 3">
    <name type="scientific">Lacinutrix neustonica</name>
    <dbReference type="NCBI Taxonomy" id="2980107"/>
    <lineage>
        <taxon>Bacteria</taxon>
        <taxon>Pseudomonadati</taxon>
        <taxon>Bacteroidota</taxon>
        <taxon>Flavobacteriia</taxon>
        <taxon>Flavobacteriales</taxon>
        <taxon>Flavobacteriaceae</taxon>
        <taxon>Lacinutrix</taxon>
    </lineage>
</organism>
<proteinExistence type="predicted"/>
<protein>
    <submittedName>
        <fullName evidence="2">DEAD/DEAH box helicase</fullName>
    </submittedName>
</protein>
<gene>
    <name evidence="2" type="ORF">N7U66_02405</name>
</gene>
<dbReference type="InterPro" id="IPR027417">
    <property type="entry name" value="P-loop_NTPase"/>
</dbReference>
<dbReference type="RefSeq" id="WP_267677168.1">
    <property type="nucleotide sequence ID" value="NZ_CP113088.1"/>
</dbReference>
<feature type="domain" description="DEAD/DEAH-box helicase" evidence="1">
    <location>
        <begin position="7"/>
        <end position="73"/>
    </location>
</feature>
<keyword evidence="2" id="KW-0547">Nucleotide-binding</keyword>
<dbReference type="SUPFAM" id="SSF52540">
    <property type="entry name" value="P-loop containing nucleoside triphosphate hydrolases"/>
    <property type="match status" value="1"/>
</dbReference>
<sequence length="93" mass="10962">MEALKLKEAFLKFSKRTDLRIYTAYEEQTLDQQKEEIYYGQDILIATPKRLNRLFLLNSVNVSQLKLFIIEDAVFAEKGMHFADVNRIPRKHG</sequence>
<dbReference type="EMBL" id="CP113088">
    <property type="protein sequence ID" value="WAC02571.1"/>
    <property type="molecule type" value="Genomic_DNA"/>
</dbReference>
<evidence type="ECO:0000313" key="3">
    <source>
        <dbReference type="Proteomes" id="UP001164705"/>
    </source>
</evidence>
<dbReference type="GO" id="GO:0004386">
    <property type="term" value="F:helicase activity"/>
    <property type="evidence" value="ECO:0007669"/>
    <property type="project" value="UniProtKB-KW"/>
</dbReference>
<keyword evidence="3" id="KW-1185">Reference proteome</keyword>
<name>A0A9E8SDX8_9FLAO</name>